<proteinExistence type="predicted"/>
<feature type="transmembrane region" description="Helical" evidence="1">
    <location>
        <begin position="45"/>
        <end position="65"/>
    </location>
</feature>
<dbReference type="Proteomes" id="UP000230821">
    <property type="component" value="Unassembled WGS sequence"/>
</dbReference>
<organism evidence="2 3">
    <name type="scientific">candidate division KSB3 bacterium</name>
    <dbReference type="NCBI Taxonomy" id="2044937"/>
    <lineage>
        <taxon>Bacteria</taxon>
        <taxon>candidate division KSB3</taxon>
    </lineage>
</organism>
<evidence type="ECO:0000313" key="3">
    <source>
        <dbReference type="Proteomes" id="UP000230821"/>
    </source>
</evidence>
<feature type="transmembrane region" description="Helical" evidence="1">
    <location>
        <begin position="12"/>
        <end position="33"/>
    </location>
</feature>
<reference evidence="2 3" key="1">
    <citation type="submission" date="2017-10" db="EMBL/GenBank/DDBJ databases">
        <title>Novel microbial diversity and functional potential in the marine mammal oral microbiome.</title>
        <authorList>
            <person name="Dudek N.K."/>
            <person name="Sun C.L."/>
            <person name="Burstein D."/>
            <person name="Kantor R.S."/>
            <person name="Aliaga Goltsman D.S."/>
            <person name="Bik E.M."/>
            <person name="Thomas B.C."/>
            <person name="Banfield J.F."/>
            <person name="Relman D.A."/>
        </authorList>
    </citation>
    <scope>NUCLEOTIDE SEQUENCE [LARGE SCALE GENOMIC DNA]</scope>
    <source>
        <strain evidence="2">DOLJORAL78_47_16</strain>
    </source>
</reference>
<dbReference type="PANTHER" id="PTHR43649">
    <property type="entry name" value="ARABINOSE-BINDING PROTEIN-RELATED"/>
    <property type="match status" value="1"/>
</dbReference>
<evidence type="ECO:0000313" key="2">
    <source>
        <dbReference type="EMBL" id="PIE34037.1"/>
    </source>
</evidence>
<keyword evidence="1" id="KW-1133">Transmembrane helix</keyword>
<name>A0A2G6KEE7_9BACT</name>
<accession>A0A2G6KEE7</accession>
<evidence type="ECO:0000256" key="1">
    <source>
        <dbReference type="SAM" id="Phobius"/>
    </source>
</evidence>
<sequence>MIAENLYICLVYRVERCCCYFFVAWGFSGRIIIIPQGGHVMRGKLFAASLFTVLCLAFMGSAVIADMNWKQLEGTEIRFLMNKHPFTSFIEPKVADFEAMTGIKVNFEVFPEDQFRNKRLIELNAGGQVDGYMIMPGQAKLHYFKAGWLKALDEYIADPSLTAADWDVDDFFAGPMKGASADGKQIGIVINAEASLLAYRKDLFEQFDIKVPETMEELEAAAKFFHGKEIDGKKMVGITLRGKGAAATSQWVDFLYSFGGSWTTEDGQANIASPGSIAAFKFYGDILRNYGPQGPTMFHWSESTSLFMEGTAAMIFDANVFKSLYENPEESKVAGKVGYTTVPAGPAGKLPHVSNWSLAVSGTSTPERQKASWLFVQWATNKENVLGALLAGVPAGRASAWNAEEFKANDKNPDWTASSLESFEIGQPQWNPPVLNVPEIRDIVGQIIVDAIDGKDVEKSAEKGAKAMDKKMEK</sequence>
<dbReference type="AlphaFoldDB" id="A0A2G6KEE7"/>
<dbReference type="InterPro" id="IPR006059">
    <property type="entry name" value="SBP"/>
</dbReference>
<dbReference type="CDD" id="cd13585">
    <property type="entry name" value="PBP2_TMBP_like"/>
    <property type="match status" value="1"/>
</dbReference>
<dbReference type="PANTHER" id="PTHR43649:SF12">
    <property type="entry name" value="DIACETYLCHITOBIOSE BINDING PROTEIN DASA"/>
    <property type="match status" value="1"/>
</dbReference>
<keyword evidence="1" id="KW-0472">Membrane</keyword>
<dbReference type="Pfam" id="PF01547">
    <property type="entry name" value="SBP_bac_1"/>
    <property type="match status" value="1"/>
</dbReference>
<dbReference type="InterPro" id="IPR050490">
    <property type="entry name" value="Bact_solute-bd_prot1"/>
</dbReference>
<dbReference type="Gene3D" id="3.40.190.10">
    <property type="entry name" value="Periplasmic binding protein-like II"/>
    <property type="match status" value="2"/>
</dbReference>
<keyword evidence="1" id="KW-0812">Transmembrane</keyword>
<protein>
    <submittedName>
        <fullName evidence="2">ABC transporter substrate-binding protein</fullName>
    </submittedName>
</protein>
<comment type="caution">
    <text evidence="2">The sequence shown here is derived from an EMBL/GenBank/DDBJ whole genome shotgun (WGS) entry which is preliminary data.</text>
</comment>
<gene>
    <name evidence="2" type="ORF">CSA56_08965</name>
</gene>
<dbReference type="EMBL" id="PDSK01000092">
    <property type="protein sequence ID" value="PIE34037.1"/>
    <property type="molecule type" value="Genomic_DNA"/>
</dbReference>
<dbReference type="SUPFAM" id="SSF53850">
    <property type="entry name" value="Periplasmic binding protein-like II"/>
    <property type="match status" value="1"/>
</dbReference>